<dbReference type="Gene3D" id="3.90.230.10">
    <property type="entry name" value="Creatinase/methionine aminopeptidase superfamily"/>
    <property type="match status" value="1"/>
</dbReference>
<dbReference type="Proteomes" id="UP000218272">
    <property type="component" value="Chromosome SCLO_1"/>
</dbReference>
<evidence type="ECO:0000259" key="1">
    <source>
        <dbReference type="Pfam" id="PF00557"/>
    </source>
</evidence>
<proteinExistence type="predicted"/>
<reference evidence="2 3" key="1">
    <citation type="submission" date="2016-10" db="EMBL/GenBank/DDBJ databases">
        <title>Complete Genome Sequence of the Nonylphenol-Degrading Bacterium Sphingobium cloacae JCM 10874T.</title>
        <authorList>
            <person name="Ootsuka M."/>
            <person name="Nishizawa T."/>
            <person name="Ohta H."/>
        </authorList>
    </citation>
    <scope>NUCLEOTIDE SEQUENCE [LARGE SCALE GENOMIC DNA]</scope>
    <source>
        <strain evidence="2 3">JCM 10874</strain>
    </source>
</reference>
<dbReference type="InterPro" id="IPR050659">
    <property type="entry name" value="Peptidase_M24B"/>
</dbReference>
<dbReference type="Pfam" id="PF00557">
    <property type="entry name" value="Peptidase_M24"/>
    <property type="match status" value="1"/>
</dbReference>
<dbReference type="RefSeq" id="WP_066521539.1">
    <property type="nucleotide sequence ID" value="NZ_AP017655.1"/>
</dbReference>
<protein>
    <recommendedName>
        <fullName evidence="1">Peptidase M24 domain-containing protein</fullName>
    </recommendedName>
</protein>
<dbReference type="AlphaFoldDB" id="A0A1E1EXW4"/>
<dbReference type="PANTHER" id="PTHR46112:SF2">
    <property type="entry name" value="XAA-PRO AMINOPEPTIDASE P-RELATED"/>
    <property type="match status" value="1"/>
</dbReference>
<keyword evidence="3" id="KW-1185">Reference proteome</keyword>
<dbReference type="InterPro" id="IPR036005">
    <property type="entry name" value="Creatinase/aminopeptidase-like"/>
</dbReference>
<dbReference type="InterPro" id="IPR000994">
    <property type="entry name" value="Pept_M24"/>
</dbReference>
<feature type="domain" description="Peptidase M24" evidence="1">
    <location>
        <begin position="201"/>
        <end position="406"/>
    </location>
</feature>
<dbReference type="PANTHER" id="PTHR46112">
    <property type="entry name" value="AMINOPEPTIDASE"/>
    <property type="match status" value="1"/>
</dbReference>
<accession>A0A1E1EXW4</accession>
<dbReference type="Gene3D" id="3.40.350.10">
    <property type="entry name" value="Creatinase/prolidase N-terminal domain"/>
    <property type="match status" value="1"/>
</dbReference>
<organism evidence="2 3">
    <name type="scientific">Sphingobium cloacae</name>
    <dbReference type="NCBI Taxonomy" id="120107"/>
    <lineage>
        <taxon>Bacteria</taxon>
        <taxon>Pseudomonadati</taxon>
        <taxon>Pseudomonadota</taxon>
        <taxon>Alphaproteobacteria</taxon>
        <taxon>Sphingomonadales</taxon>
        <taxon>Sphingomonadaceae</taxon>
        <taxon>Sphingobium</taxon>
    </lineage>
</organism>
<evidence type="ECO:0000313" key="3">
    <source>
        <dbReference type="Proteomes" id="UP000218272"/>
    </source>
</evidence>
<dbReference type="EMBL" id="AP017655">
    <property type="protein sequence ID" value="BAV63107.1"/>
    <property type="molecule type" value="Genomic_DNA"/>
</dbReference>
<evidence type="ECO:0000313" key="2">
    <source>
        <dbReference type="EMBL" id="BAV63107.1"/>
    </source>
</evidence>
<dbReference type="SUPFAM" id="SSF55920">
    <property type="entry name" value="Creatinase/aminopeptidase"/>
    <property type="match status" value="1"/>
</dbReference>
<sequence>MLVNHPQRQFERQPAPEKLCNIPRLVEVMEERGVDGIVALFGTNQYYMSSFSKHSSLPETTGSLPVIFSRHDPEHPILVMSESELMRLQVQPTWIKDIRPFASSNLPFHREANFEELARFAGQEVLENSTWGRQGAATYYSNMGQAIVAGLRDLGLTRGRVAFDNYEMGVLFASAIPELEAVPGENLFRHVRARKTDVEIELLRKASWINQTSLEGAVRNWQKGMSWHDLIFEYQINALTHGGSPNLPDTNAPDNGLSPYFHADLEVVDFELREGMNIMFDLHGRYNGYCWDGGKSWTVGGNPNPVTEKNWEATVAATREMANASRTGTKISELSRIGFETFAKFGHDEKGLIIFFHSLGLDHIDQDLSHGMKDWALQRDMVYSIHIAFPGDENQRLFIEDILHVKDDCSDRIFTWDDQLLS</sequence>
<dbReference type="KEGG" id="sclo:SCLO_1000670"/>
<gene>
    <name evidence="2" type="ORF">SCLO_1000670</name>
</gene>
<name>A0A1E1EXW4_9SPHN</name>
<dbReference type="InterPro" id="IPR029149">
    <property type="entry name" value="Creatin/AminoP/Spt16_N"/>
</dbReference>
<dbReference type="OrthoDB" id="7323313at2"/>